<feature type="domain" description="TRAP C4-dicarboxylate transport system permease DctM subunit" evidence="8">
    <location>
        <begin position="1"/>
        <end position="79"/>
    </location>
</feature>
<sequence length="89" mass="9756">IFAPIAVKMGYDPIAFAIIAIIAIEAGILTPPFGLLVFTVKSAIQGIDPDINVMTIFKSSTPYWIIMLIGMILIINFQEIATFLPKVLF</sequence>
<evidence type="ECO:0000256" key="1">
    <source>
        <dbReference type="ARBA" id="ARBA00004429"/>
    </source>
</evidence>
<keyword evidence="5 7" id="KW-1133">Transmembrane helix</keyword>
<dbReference type="InterPro" id="IPR010656">
    <property type="entry name" value="DctM"/>
</dbReference>
<dbReference type="InterPro" id="IPR004681">
    <property type="entry name" value="TRAP_DctM"/>
</dbReference>
<evidence type="ECO:0000256" key="4">
    <source>
        <dbReference type="ARBA" id="ARBA00022692"/>
    </source>
</evidence>
<dbReference type="PANTHER" id="PTHR33362">
    <property type="entry name" value="SIALIC ACID TRAP TRANSPORTER PERMEASE PROTEIN SIAT-RELATED"/>
    <property type="match status" value="1"/>
</dbReference>
<dbReference type="Pfam" id="PF06808">
    <property type="entry name" value="DctM"/>
    <property type="match status" value="1"/>
</dbReference>
<proteinExistence type="predicted"/>
<dbReference type="PANTHER" id="PTHR33362:SF5">
    <property type="entry name" value="C4-DICARBOXYLATE TRAP TRANSPORTER LARGE PERMEASE PROTEIN DCTM"/>
    <property type="match status" value="1"/>
</dbReference>
<organism evidence="9">
    <name type="scientific">marine metagenome</name>
    <dbReference type="NCBI Taxonomy" id="408172"/>
    <lineage>
        <taxon>unclassified sequences</taxon>
        <taxon>metagenomes</taxon>
        <taxon>ecological metagenomes</taxon>
    </lineage>
</organism>
<keyword evidence="6 7" id="KW-0472">Membrane</keyword>
<gene>
    <name evidence="9" type="ORF">METZ01_LOCUS136634</name>
</gene>
<dbReference type="GO" id="GO:0005886">
    <property type="term" value="C:plasma membrane"/>
    <property type="evidence" value="ECO:0007669"/>
    <property type="project" value="UniProtKB-SubCell"/>
</dbReference>
<keyword evidence="4 7" id="KW-0812">Transmembrane</keyword>
<evidence type="ECO:0000256" key="3">
    <source>
        <dbReference type="ARBA" id="ARBA00022519"/>
    </source>
</evidence>
<evidence type="ECO:0000256" key="6">
    <source>
        <dbReference type="ARBA" id="ARBA00023136"/>
    </source>
</evidence>
<comment type="subcellular location">
    <subcellularLocation>
        <location evidence="1">Cell inner membrane</location>
        <topology evidence="1">Multi-pass membrane protein</topology>
    </subcellularLocation>
</comment>
<accession>A0A381Z3J9</accession>
<evidence type="ECO:0000256" key="5">
    <source>
        <dbReference type="ARBA" id="ARBA00022989"/>
    </source>
</evidence>
<evidence type="ECO:0000259" key="8">
    <source>
        <dbReference type="Pfam" id="PF06808"/>
    </source>
</evidence>
<feature type="transmembrane region" description="Helical" evidence="7">
    <location>
        <begin position="14"/>
        <end position="40"/>
    </location>
</feature>
<feature type="transmembrane region" description="Helical" evidence="7">
    <location>
        <begin position="61"/>
        <end position="84"/>
    </location>
</feature>
<feature type="non-terminal residue" evidence="9">
    <location>
        <position position="1"/>
    </location>
</feature>
<evidence type="ECO:0000313" key="9">
    <source>
        <dbReference type="EMBL" id="SVA83780.1"/>
    </source>
</evidence>
<protein>
    <recommendedName>
        <fullName evidence="8">TRAP C4-dicarboxylate transport system permease DctM subunit domain-containing protein</fullName>
    </recommendedName>
</protein>
<dbReference type="EMBL" id="UINC01019805">
    <property type="protein sequence ID" value="SVA83780.1"/>
    <property type="molecule type" value="Genomic_DNA"/>
</dbReference>
<keyword evidence="3" id="KW-0997">Cell inner membrane</keyword>
<dbReference type="GO" id="GO:0022857">
    <property type="term" value="F:transmembrane transporter activity"/>
    <property type="evidence" value="ECO:0007669"/>
    <property type="project" value="TreeGrafter"/>
</dbReference>
<reference evidence="9" key="1">
    <citation type="submission" date="2018-05" db="EMBL/GenBank/DDBJ databases">
        <authorList>
            <person name="Lanie J.A."/>
            <person name="Ng W.-L."/>
            <person name="Kazmierczak K.M."/>
            <person name="Andrzejewski T.M."/>
            <person name="Davidsen T.M."/>
            <person name="Wayne K.J."/>
            <person name="Tettelin H."/>
            <person name="Glass J.I."/>
            <person name="Rusch D."/>
            <person name="Podicherti R."/>
            <person name="Tsui H.-C.T."/>
            <person name="Winkler M.E."/>
        </authorList>
    </citation>
    <scope>NUCLEOTIDE SEQUENCE</scope>
</reference>
<dbReference type="AlphaFoldDB" id="A0A381Z3J9"/>
<evidence type="ECO:0000256" key="7">
    <source>
        <dbReference type="SAM" id="Phobius"/>
    </source>
</evidence>
<name>A0A381Z3J9_9ZZZZ</name>
<evidence type="ECO:0000256" key="2">
    <source>
        <dbReference type="ARBA" id="ARBA00022475"/>
    </source>
</evidence>
<keyword evidence="2" id="KW-1003">Cell membrane</keyword>